<dbReference type="GO" id="GO:0006508">
    <property type="term" value="P:proteolysis"/>
    <property type="evidence" value="ECO:0007669"/>
    <property type="project" value="UniProtKB-KW"/>
</dbReference>
<keyword evidence="1" id="KW-0645">Protease</keyword>
<dbReference type="InterPro" id="IPR001254">
    <property type="entry name" value="Trypsin_dom"/>
</dbReference>
<dbReference type="Pfam" id="PF00089">
    <property type="entry name" value="Trypsin"/>
    <property type="match status" value="1"/>
</dbReference>
<dbReference type="InterPro" id="IPR043504">
    <property type="entry name" value="Peptidase_S1_PA_chymotrypsin"/>
</dbReference>
<dbReference type="SMART" id="SM00020">
    <property type="entry name" value="Tryp_SPc"/>
    <property type="match status" value="1"/>
</dbReference>
<dbReference type="PRINTS" id="PR00722">
    <property type="entry name" value="CHYMOTRYPSIN"/>
</dbReference>
<sequence>MLPTAVLLVLVVSVVAKDNATCDGPCGLRFRQNPQGGFRVVGGQAAQQGAWPWMVSLQIFTPRNNRRYHACGGVLLNAHWVLTAAHCFNNKQKVYEWRMVFGAQEIEYGTDKPVRPPLQERYVEKVVTHDQYNYMTEGNDIALLKITPPVPCGPFIGPGCLPNSKAGPPKAAQTCYVAGWGYVKENAPRPSPTLMEARVDLINLELCNSTQWYNGRITASNLCAGYPSGKIDTCQRLQQLVEVLKGGSTFSGAKRVDTAAAAAEATEIPEVTLAS</sequence>
<dbReference type="PROSITE" id="PS00134">
    <property type="entry name" value="TRYPSIN_HIS"/>
    <property type="match status" value="1"/>
</dbReference>
<dbReference type="MEROPS" id="S01.223"/>
<dbReference type="InterPro" id="IPR009003">
    <property type="entry name" value="Peptidase_S1_PA"/>
</dbReference>
<evidence type="ECO:0000256" key="5">
    <source>
        <dbReference type="SAM" id="SignalP"/>
    </source>
</evidence>
<dbReference type="PANTHER" id="PTHR24252:SF8">
    <property type="entry name" value="ACROSIN"/>
    <property type="match status" value="1"/>
</dbReference>
<keyword evidence="3" id="KW-0720">Serine protease</keyword>
<dbReference type="GO" id="GO:0007340">
    <property type="term" value="P:acrosome reaction"/>
    <property type="evidence" value="ECO:0007669"/>
    <property type="project" value="TreeGrafter"/>
</dbReference>
<dbReference type="InterPro" id="IPR001314">
    <property type="entry name" value="Peptidase_S1A"/>
</dbReference>
<dbReference type="FunFam" id="2.40.10.10:FF:000060">
    <property type="entry name" value="Acrosin"/>
    <property type="match status" value="1"/>
</dbReference>
<evidence type="ECO:0000256" key="4">
    <source>
        <dbReference type="ARBA" id="ARBA00023157"/>
    </source>
</evidence>
<name>Q28609_RABIT</name>
<dbReference type="Gene3D" id="2.40.10.10">
    <property type="entry name" value="Trypsin-like serine proteases"/>
    <property type="match status" value="2"/>
</dbReference>
<dbReference type="PANTHER" id="PTHR24252">
    <property type="entry name" value="ACROSIN-RELATED"/>
    <property type="match status" value="1"/>
</dbReference>
<feature type="chain" id="PRO_5004203844" evidence="5">
    <location>
        <begin position="17"/>
        <end position="275"/>
    </location>
</feature>
<feature type="signal peptide" evidence="5">
    <location>
        <begin position="1"/>
        <end position="16"/>
    </location>
</feature>
<evidence type="ECO:0000313" key="7">
    <source>
        <dbReference type="EMBL" id="AAA61629.1"/>
    </source>
</evidence>
<dbReference type="InterPro" id="IPR018114">
    <property type="entry name" value="TRYPSIN_HIS"/>
</dbReference>
<accession>Q28609</accession>
<dbReference type="SUPFAM" id="SSF50494">
    <property type="entry name" value="Trypsin-like serine proteases"/>
    <property type="match status" value="1"/>
</dbReference>
<protein>
    <submittedName>
        <fullName evidence="7">Putative preprosperminogen</fullName>
    </submittedName>
</protein>
<keyword evidence="4" id="KW-1015">Disulfide bond</keyword>
<evidence type="ECO:0000259" key="6">
    <source>
        <dbReference type="PROSITE" id="PS50240"/>
    </source>
</evidence>
<reference evidence="7" key="1">
    <citation type="journal article" date="1994" name="Biochim. Biophys. Acta">
        <title>Cloning and sequencing of cDNAs for rabbit preproacrosin and a novel preproacrosin-related cDNA.</title>
        <authorList>
            <person name="Richardson R.T."/>
            <person name="O'Rand M.G."/>
        </authorList>
    </citation>
    <scope>NUCLEOTIDE SEQUENCE</scope>
    <source>
        <strain evidence="7">New Zealand White</strain>
        <tissue evidence="7">Testis</tissue>
    </source>
</reference>
<evidence type="ECO:0000256" key="3">
    <source>
        <dbReference type="ARBA" id="ARBA00022825"/>
    </source>
</evidence>
<feature type="domain" description="Peptidase S1" evidence="6">
    <location>
        <begin position="40"/>
        <end position="235"/>
    </location>
</feature>
<dbReference type="PROSITE" id="PS50240">
    <property type="entry name" value="TRYPSIN_DOM"/>
    <property type="match status" value="1"/>
</dbReference>
<proteinExistence type="evidence at transcript level"/>
<evidence type="ECO:0000256" key="1">
    <source>
        <dbReference type="ARBA" id="ARBA00022670"/>
    </source>
</evidence>
<dbReference type="EMBL" id="U05203">
    <property type="protein sequence ID" value="AAA61629.1"/>
    <property type="molecule type" value="mRNA"/>
</dbReference>
<evidence type="ECO:0000256" key="2">
    <source>
        <dbReference type="ARBA" id="ARBA00022801"/>
    </source>
</evidence>
<organism evidence="7">
    <name type="scientific">Oryctolagus cuniculus</name>
    <name type="common">Rabbit</name>
    <dbReference type="NCBI Taxonomy" id="9986"/>
    <lineage>
        <taxon>Eukaryota</taxon>
        <taxon>Metazoa</taxon>
        <taxon>Chordata</taxon>
        <taxon>Craniata</taxon>
        <taxon>Vertebrata</taxon>
        <taxon>Euteleostomi</taxon>
        <taxon>Mammalia</taxon>
        <taxon>Eutheria</taxon>
        <taxon>Euarchontoglires</taxon>
        <taxon>Glires</taxon>
        <taxon>Lagomorpha</taxon>
        <taxon>Leporidae</taxon>
        <taxon>Oryctolagus</taxon>
    </lineage>
</organism>
<keyword evidence="2" id="KW-0378">Hydrolase</keyword>
<dbReference type="CDD" id="cd00190">
    <property type="entry name" value="Tryp_SPc"/>
    <property type="match status" value="1"/>
</dbReference>
<keyword evidence="5" id="KW-0732">Signal</keyword>
<dbReference type="AlphaFoldDB" id="Q28609"/>
<dbReference type="GO" id="GO:0004252">
    <property type="term" value="F:serine-type endopeptidase activity"/>
    <property type="evidence" value="ECO:0007669"/>
    <property type="project" value="InterPro"/>
</dbReference>